<dbReference type="InterPro" id="IPR011701">
    <property type="entry name" value="MFS"/>
</dbReference>
<dbReference type="Proteomes" id="UP000631670">
    <property type="component" value="Unassembled WGS sequence"/>
</dbReference>
<dbReference type="PANTHER" id="PTHR23542:SF1">
    <property type="entry name" value="MAJOR FACILITATOR SUPERFAMILY (MFS) PROFILE DOMAIN-CONTAINING PROTEIN"/>
    <property type="match status" value="1"/>
</dbReference>
<evidence type="ECO:0000256" key="5">
    <source>
        <dbReference type="SAM" id="Phobius"/>
    </source>
</evidence>
<feature type="domain" description="Major facilitator superfamily (MFS) profile" evidence="6">
    <location>
        <begin position="215"/>
        <end position="408"/>
    </location>
</feature>
<comment type="caution">
    <text evidence="7">The sequence shown here is derived from an EMBL/GenBank/DDBJ whole genome shotgun (WGS) entry which is preliminary data.</text>
</comment>
<evidence type="ECO:0000313" key="8">
    <source>
        <dbReference type="Proteomes" id="UP000631670"/>
    </source>
</evidence>
<feature type="transmembrane region" description="Helical" evidence="5">
    <location>
        <begin position="105"/>
        <end position="123"/>
    </location>
</feature>
<dbReference type="PANTHER" id="PTHR23542">
    <property type="match status" value="1"/>
</dbReference>
<feature type="transmembrane region" description="Helical" evidence="5">
    <location>
        <begin position="303"/>
        <end position="326"/>
    </location>
</feature>
<feature type="transmembrane region" description="Helical" evidence="5">
    <location>
        <begin position="210"/>
        <end position="229"/>
    </location>
</feature>
<reference evidence="7 8" key="1">
    <citation type="submission" date="2020-10" db="EMBL/GenBank/DDBJ databases">
        <title>Sequencing the genomes of 1000 actinobacteria strains.</title>
        <authorList>
            <person name="Klenk H.-P."/>
        </authorList>
    </citation>
    <scope>NUCLEOTIDE SEQUENCE [LARGE SCALE GENOMIC DNA]</scope>
    <source>
        <strain evidence="7 8">DSM 44653</strain>
    </source>
</reference>
<feature type="transmembrane region" description="Helical" evidence="5">
    <location>
        <begin position="80"/>
        <end position="99"/>
    </location>
</feature>
<feature type="transmembrane region" description="Helical" evidence="5">
    <location>
        <begin position="366"/>
        <end position="386"/>
    </location>
</feature>
<dbReference type="SUPFAM" id="SSF103473">
    <property type="entry name" value="MFS general substrate transporter"/>
    <property type="match status" value="1"/>
</dbReference>
<feature type="transmembrane region" description="Helical" evidence="5">
    <location>
        <begin position="280"/>
        <end position="297"/>
    </location>
</feature>
<feature type="transmembrane region" description="Helical" evidence="5">
    <location>
        <begin position="172"/>
        <end position="190"/>
    </location>
</feature>
<keyword evidence="3 5" id="KW-1133">Transmembrane helix</keyword>
<dbReference type="Pfam" id="PF07690">
    <property type="entry name" value="MFS_1"/>
    <property type="match status" value="1"/>
</dbReference>
<protein>
    <submittedName>
        <fullName evidence="7">MFS family permease</fullName>
    </submittedName>
</protein>
<keyword evidence="8" id="KW-1185">Reference proteome</keyword>
<dbReference type="RefSeq" id="WP_086858374.1">
    <property type="nucleotide sequence ID" value="NZ_JADBEG010000001.1"/>
</dbReference>
<keyword evidence="2 5" id="KW-0812">Transmembrane</keyword>
<sequence>MSLGAYRAVLAIPRVRGFFSASLVARLPTGMRAVACLLLISETTGSYTMAGAVSGVLGVAESAGVLVLARQADRWGQRPVVLGSLAVHVVALVSLVAAVSSELPAWTYFTAAVVAGLATAPYGSFVRARWAAAAESPDDLRTAYAMEAVFDEIFYIVGPLLAVALATRVWPGSALLAAAVLVSAGGLALASQRRTEPAPGPHAGSVTDQILRVGGMWVVASVCFFLGTYVGALDPAMIAFADGHGAPGLAGVLLASLTVASMLAGIGFGARKWSWSQPRLLVAVTTLLCACTVPPVFAGDIGVMLGCAFVAGLGIAPVTVTAATLVSSLVARSALNTGFAVTGSATGLGIAAGAAVSGALIDSHGITWAFLFTTVTTGAGIVVSLLGRHLLEAPPREVTGERPAPVGR</sequence>
<evidence type="ECO:0000256" key="3">
    <source>
        <dbReference type="ARBA" id="ARBA00022989"/>
    </source>
</evidence>
<gene>
    <name evidence="7" type="ORF">H4696_008935</name>
</gene>
<dbReference type="InterPro" id="IPR036259">
    <property type="entry name" value="MFS_trans_sf"/>
</dbReference>
<name>A0ABR9IF89_9PSEU</name>
<feature type="transmembrane region" description="Helical" evidence="5">
    <location>
        <begin position="249"/>
        <end position="268"/>
    </location>
</feature>
<evidence type="ECO:0000313" key="7">
    <source>
        <dbReference type="EMBL" id="MBE1501835.1"/>
    </source>
</evidence>
<comment type="subcellular location">
    <subcellularLocation>
        <location evidence="1">Cell membrane</location>
        <topology evidence="1">Multi-pass membrane protein</topology>
    </subcellularLocation>
</comment>
<keyword evidence="4 5" id="KW-0472">Membrane</keyword>
<dbReference type="InterPro" id="IPR020846">
    <property type="entry name" value="MFS_dom"/>
</dbReference>
<dbReference type="PROSITE" id="PS50850">
    <property type="entry name" value="MFS"/>
    <property type="match status" value="1"/>
</dbReference>
<feature type="transmembrane region" description="Helical" evidence="5">
    <location>
        <begin position="338"/>
        <end position="360"/>
    </location>
</feature>
<evidence type="ECO:0000256" key="2">
    <source>
        <dbReference type="ARBA" id="ARBA00022692"/>
    </source>
</evidence>
<accession>A0ABR9IF89</accession>
<evidence type="ECO:0000256" key="1">
    <source>
        <dbReference type="ARBA" id="ARBA00004651"/>
    </source>
</evidence>
<evidence type="ECO:0000256" key="4">
    <source>
        <dbReference type="ARBA" id="ARBA00023136"/>
    </source>
</evidence>
<organism evidence="7 8">
    <name type="scientific">Amycolatopsis lexingtonensis</name>
    <dbReference type="NCBI Taxonomy" id="218822"/>
    <lineage>
        <taxon>Bacteria</taxon>
        <taxon>Bacillati</taxon>
        <taxon>Actinomycetota</taxon>
        <taxon>Actinomycetes</taxon>
        <taxon>Pseudonocardiales</taxon>
        <taxon>Pseudonocardiaceae</taxon>
        <taxon>Amycolatopsis</taxon>
    </lineage>
</organism>
<evidence type="ECO:0000259" key="6">
    <source>
        <dbReference type="PROSITE" id="PS50850"/>
    </source>
</evidence>
<dbReference type="Gene3D" id="1.20.1250.20">
    <property type="entry name" value="MFS general substrate transporter like domains"/>
    <property type="match status" value="2"/>
</dbReference>
<proteinExistence type="predicted"/>
<feature type="transmembrane region" description="Helical" evidence="5">
    <location>
        <begin position="47"/>
        <end position="68"/>
    </location>
</feature>
<feature type="transmembrane region" description="Helical" evidence="5">
    <location>
        <begin position="144"/>
        <end position="166"/>
    </location>
</feature>
<dbReference type="EMBL" id="JADBEG010000001">
    <property type="protein sequence ID" value="MBE1501835.1"/>
    <property type="molecule type" value="Genomic_DNA"/>
</dbReference>